<proteinExistence type="predicted"/>
<protein>
    <recommendedName>
        <fullName evidence="5">Superoxide dismutase</fullName>
    </recommendedName>
</protein>
<organism evidence="3 4">
    <name type="scientific">Arthrobacter agilis</name>
    <dbReference type="NCBI Taxonomy" id="37921"/>
    <lineage>
        <taxon>Bacteria</taxon>
        <taxon>Bacillati</taxon>
        <taxon>Actinomycetota</taxon>
        <taxon>Actinomycetes</taxon>
        <taxon>Micrococcales</taxon>
        <taxon>Micrococcaceae</taxon>
        <taxon>Arthrobacter</taxon>
    </lineage>
</organism>
<dbReference type="EMBL" id="CP024915">
    <property type="protein sequence ID" value="AUZ88013.1"/>
    <property type="molecule type" value="Genomic_DNA"/>
</dbReference>
<evidence type="ECO:0000256" key="2">
    <source>
        <dbReference type="SAM" id="SignalP"/>
    </source>
</evidence>
<dbReference type="SUPFAM" id="SSF75011">
    <property type="entry name" value="3-carboxy-cis,cis-mucoante lactonizing enzyme"/>
    <property type="match status" value="1"/>
</dbReference>
<dbReference type="Gene3D" id="2.130.10.10">
    <property type="entry name" value="YVTN repeat-like/Quinoprotein amine dehydrogenase"/>
    <property type="match status" value="1"/>
</dbReference>
<dbReference type="AlphaFoldDB" id="A0A2L0UFI5"/>
<reference evidence="3 4" key="1">
    <citation type="submission" date="2017-11" db="EMBL/GenBank/DDBJ databases">
        <title>Draft genome of Arthrobacter agilis strain UMCV2, a plant growth-promoting rhizobacterium and biocontrol capacity of phytopathogenic fungi.</title>
        <authorList>
            <person name="Martinez-Camara R."/>
            <person name="Santoyo G."/>
            <person name="Moreno-Hagelsieb G."/>
            <person name="Valencia-Cantero E."/>
        </authorList>
    </citation>
    <scope>NUCLEOTIDE SEQUENCE [LARGE SCALE GENOMIC DNA]</scope>
    <source>
        <strain evidence="3 4">UMCV2</strain>
    </source>
</reference>
<sequence>MRTTTRTTSHPSASRRGTVRAAAAVLAIGALLLPAAGAVAAPPSPGPSSQSASHRQQGLSIPLPGASSAEGIAAGRGSTFYAGDLGLGDIFRGDIRRGTAELFIDAPEGRAAVGLKADVRNDLLFVAGGGTGHAYVYDTRTGATVADIELTTGSAFINDVTLTKDGAYFTNSRSAELYFLPVGKKGTLGEPRTLQLSGPAAEVAPAPAFNLNGITSVDRGRTLIVAHSANQAIYTVDPETGASAVITTAPLPNVDGILAKGDTVYAVQNRINQVSRIDLAKDLSAGEVEDVITSPLFDVPTTVALFGSTLALANAKFGAVDPDGYEVVTVDAR</sequence>
<evidence type="ECO:0000313" key="4">
    <source>
        <dbReference type="Proteomes" id="UP000239187"/>
    </source>
</evidence>
<gene>
    <name evidence="3" type="ORF">CVO76_10540</name>
</gene>
<keyword evidence="2" id="KW-0732">Signal</keyword>
<name>A0A2L0UFI5_9MICC</name>
<dbReference type="InterPro" id="IPR006311">
    <property type="entry name" value="TAT_signal"/>
</dbReference>
<evidence type="ECO:0008006" key="5">
    <source>
        <dbReference type="Google" id="ProtNLM"/>
    </source>
</evidence>
<feature type="compositionally biased region" description="Low complexity" evidence="1">
    <location>
        <begin position="39"/>
        <end position="53"/>
    </location>
</feature>
<accession>A0A2L0UFI5</accession>
<dbReference type="RefSeq" id="WP_208739197.1">
    <property type="nucleotide sequence ID" value="NZ_CP024915.1"/>
</dbReference>
<dbReference type="InterPro" id="IPR011042">
    <property type="entry name" value="6-blade_b-propeller_TolB-like"/>
</dbReference>
<feature type="signal peptide" evidence="2">
    <location>
        <begin position="1"/>
        <end position="40"/>
    </location>
</feature>
<dbReference type="InterPro" id="IPR015943">
    <property type="entry name" value="WD40/YVTN_repeat-like_dom_sf"/>
</dbReference>
<feature type="chain" id="PRO_5014675604" description="Superoxide dismutase" evidence="2">
    <location>
        <begin position="41"/>
        <end position="333"/>
    </location>
</feature>
<dbReference type="Proteomes" id="UP000239187">
    <property type="component" value="Chromosome"/>
</dbReference>
<feature type="region of interest" description="Disordered" evidence="1">
    <location>
        <begin position="39"/>
        <end position="61"/>
    </location>
</feature>
<dbReference type="PROSITE" id="PS51318">
    <property type="entry name" value="TAT"/>
    <property type="match status" value="1"/>
</dbReference>
<evidence type="ECO:0000313" key="3">
    <source>
        <dbReference type="EMBL" id="AUZ88013.1"/>
    </source>
</evidence>
<evidence type="ECO:0000256" key="1">
    <source>
        <dbReference type="SAM" id="MobiDB-lite"/>
    </source>
</evidence>
<dbReference type="Gene3D" id="2.120.10.30">
    <property type="entry name" value="TolB, C-terminal domain"/>
    <property type="match status" value="1"/>
</dbReference>